<keyword evidence="3" id="KW-0175">Coiled coil</keyword>
<gene>
    <name evidence="4" type="ORF">RQL39_01645</name>
</gene>
<name>A0ABZ2GV86_9GAMM</name>
<dbReference type="HAMAP" id="MF_00274">
    <property type="entry name" value="DNA_YbaB_EbfC"/>
    <property type="match status" value="1"/>
</dbReference>
<dbReference type="InterPro" id="IPR004401">
    <property type="entry name" value="YbaB/EbfC"/>
</dbReference>
<evidence type="ECO:0000313" key="5">
    <source>
        <dbReference type="Proteomes" id="UP001368618"/>
    </source>
</evidence>
<comment type="subunit">
    <text evidence="2">Homodimer.</text>
</comment>
<dbReference type="Proteomes" id="UP001368618">
    <property type="component" value="Chromosome"/>
</dbReference>
<keyword evidence="5" id="KW-1185">Reference proteome</keyword>
<keyword evidence="1 2" id="KW-0238">DNA-binding</keyword>
<comment type="subcellular location">
    <subcellularLocation>
        <location evidence="2">Cytoplasm</location>
        <location evidence="2">Nucleoid</location>
    </subcellularLocation>
</comment>
<dbReference type="Pfam" id="PF02575">
    <property type="entry name" value="YbaB_DNA_bd"/>
    <property type="match status" value="1"/>
</dbReference>
<dbReference type="RefSeq" id="WP_338515975.1">
    <property type="nucleotide sequence ID" value="NZ_CP135137.1"/>
</dbReference>
<dbReference type="EMBL" id="CP135137">
    <property type="protein sequence ID" value="WWR11383.1"/>
    <property type="molecule type" value="Genomic_DNA"/>
</dbReference>
<keyword evidence="2" id="KW-0963">Cytoplasm</keyword>
<comment type="similarity">
    <text evidence="2">Belongs to the YbaB/EbfC family.</text>
</comment>
<dbReference type="InterPro" id="IPR036894">
    <property type="entry name" value="YbaB-like_sf"/>
</dbReference>
<dbReference type="PANTHER" id="PTHR33449">
    <property type="entry name" value="NUCLEOID-ASSOCIATED PROTEIN YBAB"/>
    <property type="match status" value="1"/>
</dbReference>
<evidence type="ECO:0000256" key="3">
    <source>
        <dbReference type="SAM" id="Coils"/>
    </source>
</evidence>
<evidence type="ECO:0000256" key="2">
    <source>
        <dbReference type="HAMAP-Rule" id="MF_00274"/>
    </source>
</evidence>
<dbReference type="PANTHER" id="PTHR33449:SF1">
    <property type="entry name" value="NUCLEOID-ASSOCIATED PROTEIN YBAB"/>
    <property type="match status" value="1"/>
</dbReference>
<evidence type="ECO:0000256" key="1">
    <source>
        <dbReference type="ARBA" id="ARBA00023125"/>
    </source>
</evidence>
<accession>A0ABZ2GV86</accession>
<proteinExistence type="inferred from homology"/>
<dbReference type="NCBIfam" id="TIGR00103">
    <property type="entry name" value="DNA_YbaB_EbfC"/>
    <property type="match status" value="1"/>
</dbReference>
<reference evidence="4" key="1">
    <citation type="submission" date="2023-09" db="EMBL/GenBank/DDBJ databases">
        <title>Genomes of two closely related lineages of the louse Polyplax serrata with different host specificities.</title>
        <authorList>
            <person name="Martinu J."/>
            <person name="Tarabai H."/>
            <person name="Stefka J."/>
            <person name="Hypsa V."/>
        </authorList>
    </citation>
    <scope>NUCLEOTIDE SEQUENCE [LARGE SCALE GENOMIC DNA]</scope>
    <source>
        <strain evidence="4">98ZLc_SE</strain>
    </source>
</reference>
<organism evidence="4 5">
    <name type="scientific">Candidatus Legionella polyplacis</name>
    <dbReference type="NCBI Taxonomy" id="2005262"/>
    <lineage>
        <taxon>Bacteria</taxon>
        <taxon>Pseudomonadati</taxon>
        <taxon>Pseudomonadota</taxon>
        <taxon>Gammaproteobacteria</taxon>
        <taxon>Legionellales</taxon>
        <taxon>Legionellaceae</taxon>
        <taxon>Legionella</taxon>
    </lineage>
</organism>
<feature type="coiled-coil region" evidence="3">
    <location>
        <begin position="7"/>
        <end position="34"/>
    </location>
</feature>
<evidence type="ECO:0000313" key="4">
    <source>
        <dbReference type="EMBL" id="WWR11383.1"/>
    </source>
</evidence>
<protein>
    <recommendedName>
        <fullName evidence="2">Nucleoid-associated protein RQL39_01645</fullName>
    </recommendedName>
</protein>
<comment type="function">
    <text evidence="2">Binds to DNA and alters its conformation. May be involved in regulation of gene expression, nucleoid organization and DNA protection.</text>
</comment>
<dbReference type="PIRSF" id="PIRSF004555">
    <property type="entry name" value="UCP004555"/>
    <property type="match status" value="1"/>
</dbReference>
<sequence length="110" mass="12426">MNINQSFSKLLEEARKIQEKMQKTQQQLSDIVVEGKSGGDLVVIKMDGNHEVRNGWVKIDSTLIDNIDMLEDLIAAAINDAKRKIEKISKEKMNKLSTGFEIPIDLIKNS</sequence>
<dbReference type="SUPFAM" id="SSF82607">
    <property type="entry name" value="YbaB-like"/>
    <property type="match status" value="1"/>
</dbReference>
<dbReference type="Gene3D" id="3.30.1310.10">
    <property type="entry name" value="Nucleoid-associated protein YbaB-like domain"/>
    <property type="match status" value="1"/>
</dbReference>